<sequence length="85" mass="9498">MNSESGFSDPIKIKNQRPKDKPKDGKNSPWDFTCPQYDQRTGPWVQAGTNYGVGHRQPVGHEGNPKTKVSVLPMGRVNTMKVDET</sequence>
<evidence type="ECO:0000313" key="2">
    <source>
        <dbReference type="EMBL" id="CAB4164559.1"/>
    </source>
</evidence>
<evidence type="ECO:0000256" key="1">
    <source>
        <dbReference type="SAM" id="MobiDB-lite"/>
    </source>
</evidence>
<feature type="region of interest" description="Disordered" evidence="1">
    <location>
        <begin position="1"/>
        <end position="85"/>
    </location>
</feature>
<reference evidence="2" key="1">
    <citation type="submission" date="2020-04" db="EMBL/GenBank/DDBJ databases">
        <authorList>
            <person name="Chiriac C."/>
            <person name="Salcher M."/>
            <person name="Ghai R."/>
            <person name="Kavagutti S V."/>
        </authorList>
    </citation>
    <scope>NUCLEOTIDE SEQUENCE</scope>
</reference>
<dbReference type="EMBL" id="LR796759">
    <property type="protein sequence ID" value="CAB4164559.1"/>
    <property type="molecule type" value="Genomic_DNA"/>
</dbReference>
<organism evidence="2">
    <name type="scientific">uncultured Caudovirales phage</name>
    <dbReference type="NCBI Taxonomy" id="2100421"/>
    <lineage>
        <taxon>Viruses</taxon>
        <taxon>Duplodnaviria</taxon>
        <taxon>Heunggongvirae</taxon>
        <taxon>Uroviricota</taxon>
        <taxon>Caudoviricetes</taxon>
        <taxon>Peduoviridae</taxon>
        <taxon>Maltschvirus</taxon>
        <taxon>Maltschvirus maltsch</taxon>
    </lineage>
</organism>
<proteinExistence type="predicted"/>
<gene>
    <name evidence="2" type="ORF">UFOVP816_46</name>
</gene>
<name>A0A6J5NYH0_9CAUD</name>
<accession>A0A6J5NYH0</accession>
<feature type="compositionally biased region" description="Basic and acidic residues" evidence="1">
    <location>
        <begin position="17"/>
        <end position="26"/>
    </location>
</feature>
<protein>
    <submittedName>
        <fullName evidence="2">Uncharacterized protein</fullName>
    </submittedName>
</protein>